<accession>A0ABU6WGS5</accession>
<protein>
    <submittedName>
        <fullName evidence="1">Uncharacterized protein</fullName>
    </submittedName>
</protein>
<dbReference type="Proteomes" id="UP001341840">
    <property type="component" value="Unassembled WGS sequence"/>
</dbReference>
<name>A0ABU6WGS5_9FABA</name>
<sequence length="79" mass="8996">MDVFSGNYSGEDTFLPADREDVEEMESVFPDNAEEYLRKIKAVNLLLCLFPSRVNPRLKSLSHGVEEIVLHVVFHVMAT</sequence>
<gene>
    <name evidence="1" type="ORF">PIB30_047871</name>
</gene>
<proteinExistence type="predicted"/>
<evidence type="ECO:0000313" key="1">
    <source>
        <dbReference type="EMBL" id="MED6184484.1"/>
    </source>
</evidence>
<organism evidence="1 2">
    <name type="scientific">Stylosanthes scabra</name>
    <dbReference type="NCBI Taxonomy" id="79078"/>
    <lineage>
        <taxon>Eukaryota</taxon>
        <taxon>Viridiplantae</taxon>
        <taxon>Streptophyta</taxon>
        <taxon>Embryophyta</taxon>
        <taxon>Tracheophyta</taxon>
        <taxon>Spermatophyta</taxon>
        <taxon>Magnoliopsida</taxon>
        <taxon>eudicotyledons</taxon>
        <taxon>Gunneridae</taxon>
        <taxon>Pentapetalae</taxon>
        <taxon>rosids</taxon>
        <taxon>fabids</taxon>
        <taxon>Fabales</taxon>
        <taxon>Fabaceae</taxon>
        <taxon>Papilionoideae</taxon>
        <taxon>50 kb inversion clade</taxon>
        <taxon>dalbergioids sensu lato</taxon>
        <taxon>Dalbergieae</taxon>
        <taxon>Pterocarpus clade</taxon>
        <taxon>Stylosanthes</taxon>
    </lineage>
</organism>
<keyword evidence="2" id="KW-1185">Reference proteome</keyword>
<evidence type="ECO:0000313" key="2">
    <source>
        <dbReference type="Proteomes" id="UP001341840"/>
    </source>
</evidence>
<comment type="caution">
    <text evidence="1">The sequence shown here is derived from an EMBL/GenBank/DDBJ whole genome shotgun (WGS) entry which is preliminary data.</text>
</comment>
<reference evidence="1 2" key="1">
    <citation type="journal article" date="2023" name="Plants (Basel)">
        <title>Bridging the Gap: Combining Genomics and Transcriptomics Approaches to Understand Stylosanthes scabra, an Orphan Legume from the Brazilian Caatinga.</title>
        <authorList>
            <person name="Ferreira-Neto J.R.C."/>
            <person name="da Silva M.D."/>
            <person name="Binneck E."/>
            <person name="de Melo N.F."/>
            <person name="da Silva R.H."/>
            <person name="de Melo A.L.T.M."/>
            <person name="Pandolfi V."/>
            <person name="Bustamante F.O."/>
            <person name="Brasileiro-Vidal A.C."/>
            <person name="Benko-Iseppon A.M."/>
        </authorList>
    </citation>
    <scope>NUCLEOTIDE SEQUENCE [LARGE SCALE GENOMIC DNA]</scope>
    <source>
        <tissue evidence="1">Leaves</tissue>
    </source>
</reference>
<dbReference type="EMBL" id="JASCZI010181552">
    <property type="protein sequence ID" value="MED6184484.1"/>
    <property type="molecule type" value="Genomic_DNA"/>
</dbReference>